<dbReference type="GO" id="GO:0044718">
    <property type="term" value="P:siderophore transmembrane transport"/>
    <property type="evidence" value="ECO:0007669"/>
    <property type="project" value="TreeGrafter"/>
</dbReference>
<name>A0A563VPL6_9CYAN</name>
<evidence type="ECO:0000256" key="6">
    <source>
        <dbReference type="ARBA" id="ARBA00023136"/>
    </source>
</evidence>
<reference evidence="13 14" key="1">
    <citation type="submission" date="2019-01" db="EMBL/GenBank/DDBJ databases">
        <authorList>
            <person name="Brito A."/>
        </authorList>
    </citation>
    <scope>NUCLEOTIDE SEQUENCE [LARGE SCALE GENOMIC DNA]</scope>
    <source>
        <strain evidence="13">1</strain>
    </source>
</reference>
<keyword evidence="6 8" id="KW-0472">Membrane</keyword>
<evidence type="ECO:0000256" key="7">
    <source>
        <dbReference type="ARBA" id="ARBA00023237"/>
    </source>
</evidence>
<dbReference type="GO" id="GO:0009279">
    <property type="term" value="C:cell outer membrane"/>
    <property type="evidence" value="ECO:0007669"/>
    <property type="project" value="UniProtKB-SubCell"/>
</dbReference>
<feature type="domain" description="AMIN" evidence="12">
    <location>
        <begin position="57"/>
        <end position="139"/>
    </location>
</feature>
<dbReference type="EMBL" id="CAACVJ010000107">
    <property type="protein sequence ID" value="VEP13350.1"/>
    <property type="molecule type" value="Genomic_DNA"/>
</dbReference>
<evidence type="ECO:0000256" key="3">
    <source>
        <dbReference type="ARBA" id="ARBA00022452"/>
    </source>
</evidence>
<proteinExistence type="inferred from homology"/>
<dbReference type="PANTHER" id="PTHR30069">
    <property type="entry name" value="TONB-DEPENDENT OUTER MEMBRANE RECEPTOR"/>
    <property type="match status" value="1"/>
</dbReference>
<evidence type="ECO:0000259" key="11">
    <source>
        <dbReference type="Pfam" id="PF07715"/>
    </source>
</evidence>
<feature type="domain" description="TonB-dependent receptor plug" evidence="11">
    <location>
        <begin position="180"/>
        <end position="282"/>
    </location>
</feature>
<keyword evidence="13" id="KW-0675">Receptor</keyword>
<keyword evidence="2 8" id="KW-0813">Transport</keyword>
<accession>A0A563VPL6</accession>
<dbReference type="SUPFAM" id="SSF56935">
    <property type="entry name" value="Porins"/>
    <property type="match status" value="1"/>
</dbReference>
<evidence type="ECO:0000256" key="8">
    <source>
        <dbReference type="PROSITE-ProRule" id="PRU01360"/>
    </source>
</evidence>
<comment type="subcellular location">
    <subcellularLocation>
        <location evidence="1 8">Cell outer membrane</location>
        <topology evidence="1 8">Multi-pass membrane protein</topology>
    </subcellularLocation>
</comment>
<dbReference type="Gene3D" id="2.40.170.20">
    <property type="entry name" value="TonB-dependent receptor, beta-barrel domain"/>
    <property type="match status" value="1"/>
</dbReference>
<dbReference type="Pfam" id="PF11741">
    <property type="entry name" value="AMIN"/>
    <property type="match status" value="1"/>
</dbReference>
<evidence type="ECO:0000256" key="1">
    <source>
        <dbReference type="ARBA" id="ARBA00004571"/>
    </source>
</evidence>
<dbReference type="AlphaFoldDB" id="A0A563VPL6"/>
<protein>
    <submittedName>
        <fullName evidence="13">TonB-dependent receptor</fullName>
    </submittedName>
</protein>
<evidence type="ECO:0000259" key="12">
    <source>
        <dbReference type="Pfam" id="PF11741"/>
    </source>
</evidence>
<feature type="domain" description="TonB-dependent receptor-like beta-barrel" evidence="10">
    <location>
        <begin position="387"/>
        <end position="819"/>
    </location>
</feature>
<dbReference type="Proteomes" id="UP000320055">
    <property type="component" value="Unassembled WGS sequence"/>
</dbReference>
<keyword evidence="7 8" id="KW-0998">Cell outer membrane</keyword>
<gene>
    <name evidence="13" type="ORF">H1P_1950016</name>
</gene>
<dbReference type="InterPro" id="IPR000531">
    <property type="entry name" value="Beta-barrel_TonB"/>
</dbReference>
<dbReference type="InterPro" id="IPR012910">
    <property type="entry name" value="Plug_dom"/>
</dbReference>
<dbReference type="Pfam" id="PF00593">
    <property type="entry name" value="TonB_dep_Rec_b-barrel"/>
    <property type="match status" value="1"/>
</dbReference>
<evidence type="ECO:0000256" key="4">
    <source>
        <dbReference type="ARBA" id="ARBA00022692"/>
    </source>
</evidence>
<comment type="similarity">
    <text evidence="8 9">Belongs to the TonB-dependent receptor family.</text>
</comment>
<dbReference type="InterPro" id="IPR039426">
    <property type="entry name" value="TonB-dep_rcpt-like"/>
</dbReference>
<evidence type="ECO:0000313" key="13">
    <source>
        <dbReference type="EMBL" id="VEP13350.1"/>
    </source>
</evidence>
<keyword evidence="4 8" id="KW-0812">Transmembrane</keyword>
<dbReference type="GO" id="GO:0015344">
    <property type="term" value="F:siderophore uptake transmembrane transporter activity"/>
    <property type="evidence" value="ECO:0007669"/>
    <property type="project" value="TreeGrafter"/>
</dbReference>
<keyword evidence="5 9" id="KW-0798">TonB box</keyword>
<evidence type="ECO:0000256" key="9">
    <source>
        <dbReference type="RuleBase" id="RU003357"/>
    </source>
</evidence>
<dbReference type="PROSITE" id="PS52016">
    <property type="entry name" value="TONB_DEPENDENT_REC_3"/>
    <property type="match status" value="1"/>
</dbReference>
<evidence type="ECO:0000313" key="14">
    <source>
        <dbReference type="Proteomes" id="UP000320055"/>
    </source>
</evidence>
<evidence type="ECO:0000256" key="5">
    <source>
        <dbReference type="ARBA" id="ARBA00023077"/>
    </source>
</evidence>
<dbReference type="Pfam" id="PF07715">
    <property type="entry name" value="Plug"/>
    <property type="match status" value="1"/>
</dbReference>
<dbReference type="InterPro" id="IPR021731">
    <property type="entry name" value="AMIN_dom"/>
</dbReference>
<dbReference type="InterPro" id="IPR036942">
    <property type="entry name" value="Beta-barrel_TonB_sf"/>
</dbReference>
<organism evidence="13 14">
    <name type="scientific">Hyella patelloides LEGE 07179</name>
    <dbReference type="NCBI Taxonomy" id="945734"/>
    <lineage>
        <taxon>Bacteria</taxon>
        <taxon>Bacillati</taxon>
        <taxon>Cyanobacteriota</taxon>
        <taxon>Cyanophyceae</taxon>
        <taxon>Pleurocapsales</taxon>
        <taxon>Hyellaceae</taxon>
        <taxon>Hyella</taxon>
    </lineage>
</organism>
<keyword evidence="14" id="KW-1185">Reference proteome</keyword>
<dbReference type="PANTHER" id="PTHR30069:SF42">
    <property type="entry name" value="FERRIC AEROBACTIN RECEPTOR"/>
    <property type="match status" value="1"/>
</dbReference>
<keyword evidence="3 8" id="KW-1134">Transmembrane beta strand</keyword>
<sequence>MLVAAFPKWTFAEVNSIELDITSTHVVSEAEKIRLLPRNTTENLRAQGTGTTLVTGVEVNQTDSGLEVILQTSAGEKLVPLILPEGNNLVIDLLDATLALPMGDEFRETNPAPGIAEIAMSQLDDSSIRLTISGEQNVPSAEVIPSQQNLVLRVTPEATAQTEPDEEIEIISTRTEEPISRVPRSVTVIEREEIEQQEALSDNLPDILGQTVPGFGPPSQSASNRGQSLRGRQPQVLIDGIPTESNRRAFQNLRSIDPNAIERIEVIRGANAVFGAEAAGGTINIITRDFIDEPFTASTSLTLGPRISLSDFSDSFGGEVSQFLAGGDEDVDYLLSLAYSQTGDTFDAEGDRIPVGRSQGLDNLETFNVLGKLGVNITEEQRLQFALNHFSDVQDDPTLPDPALDDIEERVKARSLDNGEIEIDDSPGRKDTIASVRYTNDDLLGSQVQILGFYQQFLSRTIPQDNRDTFFNSVSRTEINTEKLGARVQVDTPIIDELDLLWGADYLNESVENPLTVFDPETFEDSGGQEFDTVDELFFSPPYDVNSLGLFAQLRWDAQDWLSFSGGLRYEQIELAVDDYSLLDTPGLGTVEGGNIDIDDVVFNLGTTVDLTDELNLFANFSQGFSATDFGRILRFPPTGFISVENSIDITEPVKIDSYELGLRGEWDKIQFSVAGFYTESEFGENVRQSDDGAFLVLERSPTRTYGFEAALDYQPADAWQLGTSFSWTEGESNPEDDGEDDYIALSSLDIQPLKVTAYVENLTLPRWRNRLQLLVVGSRDRAFEDGVDELDIDSYATFDFISSLNLGRGTLTLGIQNLLDKQYFPVDSQVQDENSENAAALGRTFSLGYRFNW</sequence>
<dbReference type="Gene3D" id="2.170.130.10">
    <property type="entry name" value="TonB-dependent receptor, plug domain"/>
    <property type="match status" value="1"/>
</dbReference>
<dbReference type="InterPro" id="IPR037066">
    <property type="entry name" value="Plug_dom_sf"/>
</dbReference>
<evidence type="ECO:0000256" key="2">
    <source>
        <dbReference type="ARBA" id="ARBA00022448"/>
    </source>
</evidence>
<evidence type="ECO:0000259" key="10">
    <source>
        <dbReference type="Pfam" id="PF00593"/>
    </source>
</evidence>
<dbReference type="CDD" id="cd01347">
    <property type="entry name" value="ligand_gated_channel"/>
    <property type="match status" value="1"/>
</dbReference>